<sequence length="276" mass="29089">MNQQPLSGVTVITLAVNLPGPLAAARLASLGARVVKVEPPIGDPLSLYVTDYYKELAAGQEVVTIDLKSPEGVQQFDQLAKEADILLTAMRPKAARVLGIPDTVDKYGLVHVEIVGFAGDRADVPGHDLTYQAAHKTLIPGTMPTVPVADVLGGEHAALQALAGLREKENRGADVAGGIVKRVVLDEAAQWAAGPARHGLTGPGTRLGGAAPEYRTYATQDGHIAVACLEPHFAKALAEQLGSEHEELETAFASQPTAHWVEFAHTHDLPIEPIAV</sequence>
<dbReference type="PANTHER" id="PTHR48228">
    <property type="entry name" value="SUCCINYL-COA--D-CITRAMALATE COA-TRANSFERASE"/>
    <property type="match status" value="1"/>
</dbReference>
<dbReference type="InterPro" id="IPR003673">
    <property type="entry name" value="CoA-Trfase_fam_III"/>
</dbReference>
<dbReference type="InterPro" id="IPR023606">
    <property type="entry name" value="CoA-Trfase_III_dom_1_sf"/>
</dbReference>
<dbReference type="Pfam" id="PF02515">
    <property type="entry name" value="CoA_transf_3"/>
    <property type="match status" value="1"/>
</dbReference>
<organism evidence="1 2">
    <name type="scientific">Brevibacterium paucivorans</name>
    <dbReference type="NCBI Taxonomy" id="170994"/>
    <lineage>
        <taxon>Bacteria</taxon>
        <taxon>Bacillati</taxon>
        <taxon>Actinomycetota</taxon>
        <taxon>Actinomycetes</taxon>
        <taxon>Micrococcales</taxon>
        <taxon>Brevibacteriaceae</taxon>
        <taxon>Brevibacterium</taxon>
    </lineage>
</organism>
<dbReference type="InterPro" id="IPR050509">
    <property type="entry name" value="CoA-transferase_III"/>
</dbReference>
<name>A0A2N6VLQ1_9MICO</name>
<protein>
    <submittedName>
        <fullName evidence="1">Carnitine dehydratase</fullName>
    </submittedName>
</protein>
<dbReference type="AlphaFoldDB" id="A0A2N6VLQ1"/>
<evidence type="ECO:0000313" key="2">
    <source>
        <dbReference type="Proteomes" id="UP000235598"/>
    </source>
</evidence>
<dbReference type="PANTHER" id="PTHR48228:SF5">
    <property type="entry name" value="ALPHA-METHYLACYL-COA RACEMASE"/>
    <property type="match status" value="1"/>
</dbReference>
<comment type="caution">
    <text evidence="1">The sequence shown here is derived from an EMBL/GenBank/DDBJ whole genome shotgun (WGS) entry which is preliminary data.</text>
</comment>
<gene>
    <name evidence="1" type="ORF">CJ199_08235</name>
</gene>
<dbReference type="Proteomes" id="UP000235598">
    <property type="component" value="Unassembled WGS sequence"/>
</dbReference>
<dbReference type="InterPro" id="IPR044855">
    <property type="entry name" value="CoA-Trfase_III_dom3_sf"/>
</dbReference>
<dbReference type="SUPFAM" id="SSF89796">
    <property type="entry name" value="CoA-transferase family III (CaiB/BaiF)"/>
    <property type="match status" value="1"/>
</dbReference>
<dbReference type="OrthoDB" id="9797653at2"/>
<dbReference type="EMBL" id="PNHK01000003">
    <property type="protein sequence ID" value="PMD05071.1"/>
    <property type="molecule type" value="Genomic_DNA"/>
</dbReference>
<proteinExistence type="predicted"/>
<reference evidence="1 2" key="1">
    <citation type="submission" date="2017-09" db="EMBL/GenBank/DDBJ databases">
        <title>Bacterial strain isolated from the female urinary microbiota.</title>
        <authorList>
            <person name="Thomas-White K."/>
            <person name="Kumar N."/>
            <person name="Forster S."/>
            <person name="Putonti C."/>
            <person name="Lawley T."/>
            <person name="Wolfe A.J."/>
        </authorList>
    </citation>
    <scope>NUCLEOTIDE SEQUENCE [LARGE SCALE GENOMIC DNA]</scope>
    <source>
        <strain evidence="1 2">UMB1301</strain>
    </source>
</reference>
<accession>A0A2N6VLQ1</accession>
<evidence type="ECO:0000313" key="1">
    <source>
        <dbReference type="EMBL" id="PMD05071.1"/>
    </source>
</evidence>
<dbReference type="RefSeq" id="WP_102239012.1">
    <property type="nucleotide sequence ID" value="NZ_PNHK01000003.1"/>
</dbReference>
<dbReference type="Gene3D" id="3.40.50.10540">
    <property type="entry name" value="Crotonobetainyl-coa:carnitine coa-transferase, domain 1"/>
    <property type="match status" value="1"/>
</dbReference>
<dbReference type="GO" id="GO:0003824">
    <property type="term" value="F:catalytic activity"/>
    <property type="evidence" value="ECO:0007669"/>
    <property type="project" value="InterPro"/>
</dbReference>
<dbReference type="Gene3D" id="3.30.1540.10">
    <property type="entry name" value="formyl-coa transferase, domain 3"/>
    <property type="match status" value="1"/>
</dbReference>